<accession>A0A067TDJ6</accession>
<protein>
    <submittedName>
        <fullName evidence="2">Uncharacterized protein</fullName>
    </submittedName>
</protein>
<evidence type="ECO:0000313" key="3">
    <source>
        <dbReference type="Proteomes" id="UP000027222"/>
    </source>
</evidence>
<dbReference type="Proteomes" id="UP000027222">
    <property type="component" value="Unassembled WGS sequence"/>
</dbReference>
<feature type="region of interest" description="Disordered" evidence="1">
    <location>
        <begin position="71"/>
        <end position="90"/>
    </location>
</feature>
<keyword evidence="3" id="KW-1185">Reference proteome</keyword>
<dbReference type="EMBL" id="KL142372">
    <property type="protein sequence ID" value="KDR80412.1"/>
    <property type="molecule type" value="Genomic_DNA"/>
</dbReference>
<sequence length="278" mass="29776">MVGPTFHLIIDSVGLRVRLSDPMEETLPPDLQTTVESVAIEADKDKARIAGASATQAAPAEAPFIGSSASSALNHESETDNRSRVPGGEASTASFHNMAVAESTTNPAESSSPPDNPSVSLLSPLGGTVEVHNGVFNAVAGHHISITINVYGPALQSNPANPAPTVNPIVDERRLQQAGRKDRWLDSMRGKRSRLETASKSGALSLRLPSYVTRKPRPHTKNISQQRAGNTSTLLCKTTSLPIPLVSKTNIQNSPTPKSTMQQHFGRNMNWMANHRRS</sequence>
<evidence type="ECO:0000313" key="2">
    <source>
        <dbReference type="EMBL" id="KDR80412.1"/>
    </source>
</evidence>
<dbReference type="AlphaFoldDB" id="A0A067TDJ6"/>
<feature type="compositionally biased region" description="Polar residues" evidence="1">
    <location>
        <begin position="102"/>
        <end position="121"/>
    </location>
</feature>
<evidence type="ECO:0000256" key="1">
    <source>
        <dbReference type="SAM" id="MobiDB-lite"/>
    </source>
</evidence>
<reference evidence="3" key="1">
    <citation type="journal article" date="2014" name="Proc. Natl. Acad. Sci. U.S.A.">
        <title>Extensive sampling of basidiomycete genomes demonstrates inadequacy of the white-rot/brown-rot paradigm for wood decay fungi.</title>
        <authorList>
            <person name="Riley R."/>
            <person name="Salamov A.A."/>
            <person name="Brown D.W."/>
            <person name="Nagy L.G."/>
            <person name="Floudas D."/>
            <person name="Held B.W."/>
            <person name="Levasseur A."/>
            <person name="Lombard V."/>
            <person name="Morin E."/>
            <person name="Otillar R."/>
            <person name="Lindquist E.A."/>
            <person name="Sun H."/>
            <person name="LaButti K.M."/>
            <person name="Schmutz J."/>
            <person name="Jabbour D."/>
            <person name="Luo H."/>
            <person name="Baker S.E."/>
            <person name="Pisabarro A.G."/>
            <person name="Walton J.D."/>
            <person name="Blanchette R.A."/>
            <person name="Henrissat B."/>
            <person name="Martin F."/>
            <person name="Cullen D."/>
            <person name="Hibbett D.S."/>
            <person name="Grigoriev I.V."/>
        </authorList>
    </citation>
    <scope>NUCLEOTIDE SEQUENCE [LARGE SCALE GENOMIC DNA]</scope>
    <source>
        <strain evidence="3">CBS 339.88</strain>
    </source>
</reference>
<name>A0A067TDJ6_GALM3</name>
<proteinExistence type="predicted"/>
<dbReference type="HOGENOM" id="CLU_1001321_0_0_1"/>
<feature type="region of interest" description="Disordered" evidence="1">
    <location>
        <begin position="101"/>
        <end position="123"/>
    </location>
</feature>
<gene>
    <name evidence="2" type="ORF">GALMADRAFT_1196783</name>
</gene>
<organism evidence="2 3">
    <name type="scientific">Galerina marginata (strain CBS 339.88)</name>
    <dbReference type="NCBI Taxonomy" id="685588"/>
    <lineage>
        <taxon>Eukaryota</taxon>
        <taxon>Fungi</taxon>
        <taxon>Dikarya</taxon>
        <taxon>Basidiomycota</taxon>
        <taxon>Agaricomycotina</taxon>
        <taxon>Agaricomycetes</taxon>
        <taxon>Agaricomycetidae</taxon>
        <taxon>Agaricales</taxon>
        <taxon>Agaricineae</taxon>
        <taxon>Strophariaceae</taxon>
        <taxon>Galerina</taxon>
    </lineage>
</organism>